<dbReference type="AlphaFoldDB" id="A0A3S8UVV6"/>
<reference evidence="10" key="1">
    <citation type="journal article" date="2018" name="J. Phycol.">
        <title>Molecular phylogenetics supports a clade of red algal parasites retaining native plastids: taxonomy and terminology revised.</title>
        <authorList>
            <person name="Salomaki E.D."/>
            <person name="Lane C.E."/>
        </authorList>
    </citation>
    <scope>NUCLEOTIDE SEQUENCE</scope>
</reference>
<dbReference type="InterPro" id="IPR018204">
    <property type="entry name" value="Trp_synthase_alpha_AS"/>
</dbReference>
<comment type="pathway">
    <text evidence="1 8">Amino-acid biosynthesis; L-tryptophan biosynthesis; L-tryptophan from chorismate: step 5/5.</text>
</comment>
<evidence type="ECO:0000256" key="7">
    <source>
        <dbReference type="ARBA" id="ARBA00049047"/>
    </source>
</evidence>
<gene>
    <name evidence="8 10" type="primary">trpA</name>
</gene>
<feature type="active site" description="Proton acceptor" evidence="8">
    <location>
        <position position="60"/>
    </location>
</feature>
<organism evidence="10">
    <name type="scientific">Leachiella pacifica</name>
    <dbReference type="NCBI Taxonomy" id="282357"/>
    <lineage>
        <taxon>Eukaryota</taxon>
        <taxon>Rhodophyta</taxon>
        <taxon>Florideophyceae</taxon>
        <taxon>Rhodymeniophycidae</taxon>
        <taxon>Gigartinales</taxon>
        <taxon>Choreocolacaceae</taxon>
        <taxon>Leachiella</taxon>
    </lineage>
</organism>
<keyword evidence="10" id="KW-0934">Plastid</keyword>
<comment type="catalytic activity">
    <reaction evidence="7 8">
        <text>(1S,2R)-1-C-(indol-3-yl)glycerol 3-phosphate + L-serine = D-glyceraldehyde 3-phosphate + L-tryptophan + H2O</text>
        <dbReference type="Rhea" id="RHEA:10532"/>
        <dbReference type="ChEBI" id="CHEBI:15377"/>
        <dbReference type="ChEBI" id="CHEBI:33384"/>
        <dbReference type="ChEBI" id="CHEBI:57912"/>
        <dbReference type="ChEBI" id="CHEBI:58866"/>
        <dbReference type="ChEBI" id="CHEBI:59776"/>
        <dbReference type="EC" id="4.2.1.20"/>
    </reaction>
</comment>
<evidence type="ECO:0000256" key="2">
    <source>
        <dbReference type="ARBA" id="ARBA00011270"/>
    </source>
</evidence>
<dbReference type="PANTHER" id="PTHR43406">
    <property type="entry name" value="TRYPTOPHAN SYNTHASE, ALPHA CHAIN"/>
    <property type="match status" value="1"/>
</dbReference>
<keyword evidence="3 8" id="KW-0028">Amino-acid biosynthesis</keyword>
<dbReference type="EMBL" id="MK039115">
    <property type="protein sequence ID" value="AZL87963.1"/>
    <property type="molecule type" value="Genomic_DNA"/>
</dbReference>
<keyword evidence="5 8" id="KW-0057">Aromatic amino acid biosynthesis</keyword>
<evidence type="ECO:0000256" key="5">
    <source>
        <dbReference type="ARBA" id="ARBA00023141"/>
    </source>
</evidence>
<comment type="subunit">
    <text evidence="2 8">Tetramer of two alpha and two beta chains.</text>
</comment>
<keyword evidence="4 8" id="KW-0822">Tryptophan biosynthesis</keyword>
<evidence type="ECO:0000256" key="9">
    <source>
        <dbReference type="RuleBase" id="RU003662"/>
    </source>
</evidence>
<dbReference type="GO" id="GO:0005829">
    <property type="term" value="C:cytosol"/>
    <property type="evidence" value="ECO:0007669"/>
    <property type="project" value="TreeGrafter"/>
</dbReference>
<name>A0A3S8UVV6_9FLOR</name>
<evidence type="ECO:0000256" key="6">
    <source>
        <dbReference type="ARBA" id="ARBA00023239"/>
    </source>
</evidence>
<comment type="similarity">
    <text evidence="8 9">Belongs to the TrpA family.</text>
</comment>
<dbReference type="InterPro" id="IPR013785">
    <property type="entry name" value="Aldolase_TIM"/>
</dbReference>
<accession>A0A3S8UVV6</accession>
<dbReference type="EC" id="4.2.1.20" evidence="8"/>
<comment type="function">
    <text evidence="8">The alpha subunit is responsible for the aldol cleavage of indoleglycerol phosphate to indole and glyceraldehyde 3-phosphate.</text>
</comment>
<evidence type="ECO:0000256" key="4">
    <source>
        <dbReference type="ARBA" id="ARBA00022822"/>
    </source>
</evidence>
<dbReference type="PANTHER" id="PTHR43406:SF1">
    <property type="entry name" value="TRYPTOPHAN SYNTHASE ALPHA CHAIN, CHLOROPLASTIC"/>
    <property type="match status" value="1"/>
</dbReference>
<dbReference type="PROSITE" id="PS00167">
    <property type="entry name" value="TRP_SYNTHASE_ALPHA"/>
    <property type="match status" value="1"/>
</dbReference>
<dbReference type="InterPro" id="IPR002028">
    <property type="entry name" value="Trp_synthase_suA"/>
</dbReference>
<proteinExistence type="inferred from homology"/>
<dbReference type="Gene3D" id="3.20.20.70">
    <property type="entry name" value="Aldolase class I"/>
    <property type="match status" value="1"/>
</dbReference>
<evidence type="ECO:0000256" key="1">
    <source>
        <dbReference type="ARBA" id="ARBA00004733"/>
    </source>
</evidence>
<sequence length="270" mass="30488">MNLLLKKLNKIRKNKGCALIPFLTAGYPNINLTIKALIELDLQGADFIELGIPYSEALGDGPLIQNSSKIALNQHIYLTEVLDLISKSKNRLNTPIILFTYYNLILVRGVFKFILEIYKLNILGLIIPDLPIEEIDYLNELCDYYDIELILFIAPTSSISRINFILSKASECIYLVQDVGVTGIRTYLNYNTAKLSSYIKSKTNKFLILGFGISSVSQVNDIIKWNIDGIVVGSAFTRIFFNNYLNENSDINVIKLLGEFCKELSVIVKK</sequence>
<evidence type="ECO:0000256" key="3">
    <source>
        <dbReference type="ARBA" id="ARBA00022605"/>
    </source>
</evidence>
<dbReference type="NCBIfam" id="TIGR00262">
    <property type="entry name" value="trpA"/>
    <property type="match status" value="1"/>
</dbReference>
<dbReference type="UniPathway" id="UPA00035">
    <property type="reaction ID" value="UER00044"/>
</dbReference>
<protein>
    <recommendedName>
        <fullName evidence="8">Tryptophan synthase alpha chain</fullName>
        <ecNumber evidence="8">4.2.1.20</ecNumber>
    </recommendedName>
</protein>
<feature type="active site" description="Proton acceptor" evidence="8">
    <location>
        <position position="49"/>
    </location>
</feature>
<dbReference type="HAMAP" id="MF_00131">
    <property type="entry name" value="Trp_synth_alpha"/>
    <property type="match status" value="1"/>
</dbReference>
<dbReference type="GO" id="GO:0004834">
    <property type="term" value="F:tryptophan synthase activity"/>
    <property type="evidence" value="ECO:0007669"/>
    <property type="project" value="UniProtKB-UniRule"/>
</dbReference>
<dbReference type="SUPFAM" id="SSF51366">
    <property type="entry name" value="Ribulose-phoshate binding barrel"/>
    <property type="match status" value="1"/>
</dbReference>
<evidence type="ECO:0000313" key="10">
    <source>
        <dbReference type="EMBL" id="AZL87963.1"/>
    </source>
</evidence>
<dbReference type="InterPro" id="IPR011060">
    <property type="entry name" value="RibuloseP-bd_barrel"/>
</dbReference>
<dbReference type="CDD" id="cd04724">
    <property type="entry name" value="Tryptophan_synthase_alpha"/>
    <property type="match status" value="1"/>
</dbReference>
<dbReference type="Pfam" id="PF00290">
    <property type="entry name" value="Trp_syntA"/>
    <property type="match status" value="1"/>
</dbReference>
<keyword evidence="6 8" id="KW-0456">Lyase</keyword>
<geneLocation type="plastid" evidence="10"/>
<evidence type="ECO:0000256" key="8">
    <source>
        <dbReference type="HAMAP-Rule" id="MF_00131"/>
    </source>
</evidence>